<dbReference type="AlphaFoldDB" id="A0AA38I578"/>
<protein>
    <submittedName>
        <fullName evidence="1">Uncharacterized protein</fullName>
    </submittedName>
</protein>
<reference evidence="1" key="1">
    <citation type="journal article" date="2023" name="G3 (Bethesda)">
        <title>Whole genome assemblies of Zophobas morio and Tenebrio molitor.</title>
        <authorList>
            <person name="Kaur S."/>
            <person name="Stinson S.A."/>
            <person name="diCenzo G.C."/>
        </authorList>
    </citation>
    <scope>NUCLEOTIDE SEQUENCE</scope>
    <source>
        <strain evidence="1">QUZm001</strain>
    </source>
</reference>
<evidence type="ECO:0000313" key="2">
    <source>
        <dbReference type="Proteomes" id="UP001168821"/>
    </source>
</evidence>
<dbReference type="EMBL" id="JALNTZ010000006">
    <property type="protein sequence ID" value="KAJ3647817.1"/>
    <property type="molecule type" value="Genomic_DNA"/>
</dbReference>
<comment type="caution">
    <text evidence="1">The sequence shown here is derived from an EMBL/GenBank/DDBJ whole genome shotgun (WGS) entry which is preliminary data.</text>
</comment>
<evidence type="ECO:0000313" key="1">
    <source>
        <dbReference type="EMBL" id="KAJ3647817.1"/>
    </source>
</evidence>
<dbReference type="Proteomes" id="UP001168821">
    <property type="component" value="Unassembled WGS sequence"/>
</dbReference>
<organism evidence="1 2">
    <name type="scientific">Zophobas morio</name>
    <dbReference type="NCBI Taxonomy" id="2755281"/>
    <lineage>
        <taxon>Eukaryota</taxon>
        <taxon>Metazoa</taxon>
        <taxon>Ecdysozoa</taxon>
        <taxon>Arthropoda</taxon>
        <taxon>Hexapoda</taxon>
        <taxon>Insecta</taxon>
        <taxon>Pterygota</taxon>
        <taxon>Neoptera</taxon>
        <taxon>Endopterygota</taxon>
        <taxon>Coleoptera</taxon>
        <taxon>Polyphaga</taxon>
        <taxon>Cucujiformia</taxon>
        <taxon>Tenebrionidae</taxon>
        <taxon>Zophobas</taxon>
    </lineage>
</organism>
<name>A0AA38I578_9CUCU</name>
<sequence length="213" mass="25269">MNVRERLKEAYENVSFSADRTWSNAPNAYQKNNMELYLTEHHVQINKLQRNRPRTVREAIPKSRLAQYANYVYNESREMSYASSTTNSEPNLSIRVPTEPWEMPEVGELYRWFLKNQPEDSFSRLEGKYESPLLSVSGFEDKILKIQITEDRVKNIWKKSYQYEEFQTKSATVLVKAFTSPLKNVFLFKNEDSNHEWFRDISISRDFEGAEKK</sequence>
<keyword evidence="2" id="KW-1185">Reference proteome</keyword>
<accession>A0AA38I578</accession>
<gene>
    <name evidence="1" type="ORF">Zmor_019675</name>
</gene>
<proteinExistence type="predicted"/>